<dbReference type="InterPro" id="IPR011009">
    <property type="entry name" value="Kinase-like_dom_sf"/>
</dbReference>
<sequence length="121" mass="13908">LLRKVADVTSDKWSNGPFYLAHADFSPPNILVEVEGPNAGEITAVIDWEMAFTAPAWNLLTYPDWFANCVPWLPRDQEIAAMFRKAYVEELRALGFSKDFLDVVQRDCWRRGFAEIAMLPW</sequence>
<dbReference type="Proteomes" id="UP000016930">
    <property type="component" value="Unassembled WGS sequence"/>
</dbReference>
<dbReference type="EMBL" id="KB445799">
    <property type="protein sequence ID" value="EMD35732.1"/>
    <property type="molecule type" value="Genomic_DNA"/>
</dbReference>
<feature type="non-terminal residue" evidence="2">
    <location>
        <position position="121"/>
    </location>
</feature>
<dbReference type="Pfam" id="PF01636">
    <property type="entry name" value="APH"/>
    <property type="match status" value="1"/>
</dbReference>
<accession>M2RBD9</accession>
<evidence type="ECO:0000259" key="1">
    <source>
        <dbReference type="Pfam" id="PF01636"/>
    </source>
</evidence>
<dbReference type="AlphaFoldDB" id="M2RBD9"/>
<dbReference type="STRING" id="914234.M2RBD9"/>
<evidence type="ECO:0000313" key="3">
    <source>
        <dbReference type="Proteomes" id="UP000016930"/>
    </source>
</evidence>
<dbReference type="PANTHER" id="PTHR21310">
    <property type="entry name" value="AMINOGLYCOSIDE PHOSPHOTRANSFERASE-RELATED-RELATED"/>
    <property type="match status" value="1"/>
</dbReference>
<dbReference type="HOGENOM" id="CLU_2043604_0_0_1"/>
<feature type="non-terminal residue" evidence="2">
    <location>
        <position position="1"/>
    </location>
</feature>
<gene>
    <name evidence="2" type="ORF">CERSUDRAFT_26796</name>
</gene>
<dbReference type="OrthoDB" id="2831558at2759"/>
<evidence type="ECO:0000313" key="2">
    <source>
        <dbReference type="EMBL" id="EMD35732.1"/>
    </source>
</evidence>
<dbReference type="SUPFAM" id="SSF56112">
    <property type="entry name" value="Protein kinase-like (PK-like)"/>
    <property type="match status" value="1"/>
</dbReference>
<protein>
    <recommendedName>
        <fullName evidence="1">Aminoglycoside phosphotransferase domain-containing protein</fullName>
    </recommendedName>
</protein>
<organism evidence="2 3">
    <name type="scientific">Ceriporiopsis subvermispora (strain B)</name>
    <name type="common">White-rot fungus</name>
    <name type="synonym">Gelatoporia subvermispora</name>
    <dbReference type="NCBI Taxonomy" id="914234"/>
    <lineage>
        <taxon>Eukaryota</taxon>
        <taxon>Fungi</taxon>
        <taxon>Dikarya</taxon>
        <taxon>Basidiomycota</taxon>
        <taxon>Agaricomycotina</taxon>
        <taxon>Agaricomycetes</taxon>
        <taxon>Polyporales</taxon>
        <taxon>Gelatoporiaceae</taxon>
        <taxon>Gelatoporia</taxon>
    </lineage>
</organism>
<feature type="domain" description="Aminoglycoside phosphotransferase" evidence="1">
    <location>
        <begin position="12"/>
        <end position="57"/>
    </location>
</feature>
<dbReference type="PANTHER" id="PTHR21310:SF15">
    <property type="entry name" value="AMINOGLYCOSIDE PHOSPHOTRANSFERASE DOMAIN-CONTAINING PROTEIN"/>
    <property type="match status" value="1"/>
</dbReference>
<name>M2RBD9_CERS8</name>
<proteinExistence type="predicted"/>
<dbReference type="InterPro" id="IPR002575">
    <property type="entry name" value="Aminoglycoside_PTrfase"/>
</dbReference>
<reference evidence="2 3" key="1">
    <citation type="journal article" date="2012" name="Proc. Natl. Acad. Sci. U.S.A.">
        <title>Comparative genomics of Ceriporiopsis subvermispora and Phanerochaete chrysosporium provide insight into selective ligninolysis.</title>
        <authorList>
            <person name="Fernandez-Fueyo E."/>
            <person name="Ruiz-Duenas F.J."/>
            <person name="Ferreira P."/>
            <person name="Floudas D."/>
            <person name="Hibbett D.S."/>
            <person name="Canessa P."/>
            <person name="Larrondo L.F."/>
            <person name="James T.Y."/>
            <person name="Seelenfreund D."/>
            <person name="Lobos S."/>
            <person name="Polanco R."/>
            <person name="Tello M."/>
            <person name="Honda Y."/>
            <person name="Watanabe T."/>
            <person name="Watanabe T."/>
            <person name="Ryu J.S."/>
            <person name="Kubicek C.P."/>
            <person name="Schmoll M."/>
            <person name="Gaskell J."/>
            <person name="Hammel K.E."/>
            <person name="St John F.J."/>
            <person name="Vanden Wymelenberg A."/>
            <person name="Sabat G."/>
            <person name="Splinter BonDurant S."/>
            <person name="Syed K."/>
            <person name="Yadav J.S."/>
            <person name="Doddapaneni H."/>
            <person name="Subramanian V."/>
            <person name="Lavin J.L."/>
            <person name="Oguiza J.A."/>
            <person name="Perez G."/>
            <person name="Pisabarro A.G."/>
            <person name="Ramirez L."/>
            <person name="Santoyo F."/>
            <person name="Master E."/>
            <person name="Coutinho P.M."/>
            <person name="Henrissat B."/>
            <person name="Lombard V."/>
            <person name="Magnuson J.K."/>
            <person name="Kuees U."/>
            <person name="Hori C."/>
            <person name="Igarashi K."/>
            <person name="Samejima M."/>
            <person name="Held B.W."/>
            <person name="Barry K.W."/>
            <person name="LaButti K.M."/>
            <person name="Lapidus A."/>
            <person name="Lindquist E.A."/>
            <person name="Lucas S.M."/>
            <person name="Riley R."/>
            <person name="Salamov A.A."/>
            <person name="Hoffmeister D."/>
            <person name="Schwenk D."/>
            <person name="Hadar Y."/>
            <person name="Yarden O."/>
            <person name="de Vries R.P."/>
            <person name="Wiebenga A."/>
            <person name="Stenlid J."/>
            <person name="Eastwood D."/>
            <person name="Grigoriev I.V."/>
            <person name="Berka R.M."/>
            <person name="Blanchette R.A."/>
            <person name="Kersten P."/>
            <person name="Martinez A.T."/>
            <person name="Vicuna R."/>
            <person name="Cullen D."/>
        </authorList>
    </citation>
    <scope>NUCLEOTIDE SEQUENCE [LARGE SCALE GENOMIC DNA]</scope>
    <source>
        <strain evidence="2 3">B</strain>
    </source>
</reference>
<dbReference type="InterPro" id="IPR051678">
    <property type="entry name" value="AGP_Transferase"/>
</dbReference>
<keyword evidence="3" id="KW-1185">Reference proteome</keyword>
<dbReference type="Gene3D" id="3.90.1200.10">
    <property type="match status" value="1"/>
</dbReference>